<proteinExistence type="predicted"/>
<dbReference type="HOGENOM" id="CLU_3232593_0_0_7"/>
<organism evidence="1 2">
    <name type="scientific">Desulforapulum autotrophicum (strain ATCC 43914 / DSM 3382 / VKM B-1955 / HRM2)</name>
    <name type="common">Desulfobacterium autotrophicum</name>
    <dbReference type="NCBI Taxonomy" id="177437"/>
    <lineage>
        <taxon>Bacteria</taxon>
        <taxon>Pseudomonadati</taxon>
        <taxon>Thermodesulfobacteriota</taxon>
        <taxon>Desulfobacteria</taxon>
        <taxon>Desulfobacterales</taxon>
        <taxon>Desulfobacteraceae</taxon>
        <taxon>Desulforapulum</taxon>
    </lineage>
</organism>
<dbReference type="AlphaFoldDB" id="C0QC01"/>
<gene>
    <name evidence="1" type="ordered locus">HRM2_19120</name>
</gene>
<evidence type="ECO:0000313" key="1">
    <source>
        <dbReference type="EMBL" id="ACN15013.1"/>
    </source>
</evidence>
<dbReference type="EMBL" id="CP001087">
    <property type="protein sequence ID" value="ACN15013.1"/>
    <property type="molecule type" value="Genomic_DNA"/>
</dbReference>
<keyword evidence="2" id="KW-1185">Reference proteome</keyword>
<name>C0QC01_DESAH</name>
<reference evidence="1 2" key="1">
    <citation type="journal article" date="2009" name="Environ. Microbiol.">
        <title>Genome sequence of Desulfobacterium autotrophicum HRM2, a marine sulfate reducer oxidizing organic carbon completely to carbon dioxide.</title>
        <authorList>
            <person name="Strittmatter A.W."/>
            <person name="Liesegang H."/>
            <person name="Rabus R."/>
            <person name="Decker I."/>
            <person name="Amann J."/>
            <person name="Andres S."/>
            <person name="Henne A."/>
            <person name="Fricke W.F."/>
            <person name="Martinez-Arias R."/>
            <person name="Bartels D."/>
            <person name="Goesmann A."/>
            <person name="Krause L."/>
            <person name="Puehler A."/>
            <person name="Klenk H.P."/>
            <person name="Richter M."/>
            <person name="Schuler M."/>
            <person name="Gloeckner F.O."/>
            <person name="Meyerdierks A."/>
            <person name="Gottschalk G."/>
            <person name="Amann R."/>
        </authorList>
    </citation>
    <scope>NUCLEOTIDE SEQUENCE [LARGE SCALE GENOMIC DNA]</scope>
    <source>
        <strain evidence="2">ATCC 43914 / DSM 3382 / HRM2</strain>
    </source>
</reference>
<accession>C0QC01</accession>
<dbReference type="STRING" id="177437.HRM2_19120"/>
<evidence type="ECO:0000313" key="2">
    <source>
        <dbReference type="Proteomes" id="UP000000442"/>
    </source>
</evidence>
<sequence>MLETAHSELRCFDEKAERHYWWGCGGFMNVLFSAKVSIGKSDK</sequence>
<protein>
    <submittedName>
        <fullName evidence="1">Uncharacterized protein</fullName>
    </submittedName>
</protein>
<dbReference type="Proteomes" id="UP000000442">
    <property type="component" value="Chromosome"/>
</dbReference>
<dbReference type="KEGG" id="dat:HRM2_19120"/>